<dbReference type="InterPro" id="IPR011545">
    <property type="entry name" value="DEAD/DEAH_box_helicase_dom"/>
</dbReference>
<evidence type="ECO:0000256" key="14">
    <source>
        <dbReference type="ARBA" id="ARBA00070128"/>
    </source>
</evidence>
<dbReference type="Gene3D" id="3.90.1150.50">
    <property type="entry name" value="Transcription-repair-coupling factor, D7 domain"/>
    <property type="match status" value="1"/>
</dbReference>
<dbReference type="Pfam" id="PF00270">
    <property type="entry name" value="DEAD"/>
    <property type="match status" value="1"/>
</dbReference>
<dbReference type="GO" id="GO:0005737">
    <property type="term" value="C:cytoplasm"/>
    <property type="evidence" value="ECO:0007669"/>
    <property type="project" value="UniProtKB-SubCell"/>
</dbReference>
<dbReference type="NCBIfam" id="TIGR00580">
    <property type="entry name" value="mfd"/>
    <property type="match status" value="1"/>
</dbReference>
<keyword evidence="19" id="KW-1185">Reference proteome</keyword>
<dbReference type="InterPro" id="IPR037235">
    <property type="entry name" value="TRCF-like_C_D7"/>
</dbReference>
<evidence type="ECO:0000256" key="4">
    <source>
        <dbReference type="ARBA" id="ARBA00022763"/>
    </source>
</evidence>
<evidence type="ECO:0000256" key="1">
    <source>
        <dbReference type="ARBA" id="ARBA00004496"/>
    </source>
</evidence>
<evidence type="ECO:0000259" key="17">
    <source>
        <dbReference type="PROSITE" id="PS51194"/>
    </source>
</evidence>
<dbReference type="Pfam" id="PF21132">
    <property type="entry name" value="MFD_D3"/>
    <property type="match status" value="1"/>
</dbReference>
<dbReference type="GO" id="GO:0006355">
    <property type="term" value="P:regulation of DNA-templated transcription"/>
    <property type="evidence" value="ECO:0007669"/>
    <property type="project" value="UniProtKB-UniRule"/>
</dbReference>
<dbReference type="SMART" id="SM00490">
    <property type="entry name" value="HELICc"/>
    <property type="match status" value="1"/>
</dbReference>
<proteinExistence type="inferred from homology"/>
<dbReference type="InterPro" id="IPR004807">
    <property type="entry name" value="UvrB"/>
</dbReference>
<accession>C4GLG5</accession>
<evidence type="ECO:0000256" key="15">
    <source>
        <dbReference type="HAMAP-Rule" id="MF_00969"/>
    </source>
</evidence>
<dbReference type="RefSeq" id="WP_003797868.1">
    <property type="nucleotide sequence ID" value="NZ_GG665873.1"/>
</dbReference>
<keyword evidence="4 15" id="KW-0227">DNA damage</keyword>
<dbReference type="AlphaFoldDB" id="C4GLG5"/>
<keyword evidence="9" id="KW-0267">Excision nuclease</keyword>
<keyword evidence="5" id="KW-0228">DNA excision</keyword>
<evidence type="ECO:0000259" key="16">
    <source>
        <dbReference type="PROSITE" id="PS51192"/>
    </source>
</evidence>
<evidence type="ECO:0000256" key="6">
    <source>
        <dbReference type="ARBA" id="ARBA00022801"/>
    </source>
</evidence>
<dbReference type="FunFam" id="3.40.50.300:FF:000546">
    <property type="entry name" value="Transcription-repair-coupling factor"/>
    <property type="match status" value="1"/>
</dbReference>
<organism evidence="18 19">
    <name type="scientific">Kingella oralis ATCC 51147</name>
    <dbReference type="NCBI Taxonomy" id="629741"/>
    <lineage>
        <taxon>Bacteria</taxon>
        <taxon>Pseudomonadati</taxon>
        <taxon>Pseudomonadota</taxon>
        <taxon>Betaproteobacteria</taxon>
        <taxon>Neisseriales</taxon>
        <taxon>Neisseriaceae</taxon>
        <taxon>Kingella</taxon>
    </lineage>
</organism>
<dbReference type="EC" id="3.6.4.-" evidence="15"/>
<protein>
    <recommendedName>
        <fullName evidence="14 15">Transcription-repair-coupling factor</fullName>
        <shortName evidence="15">TRCF</shortName>
        <ecNumber evidence="15">3.6.4.-</ecNumber>
    </recommendedName>
</protein>
<dbReference type="Gene3D" id="3.40.50.11180">
    <property type="match status" value="1"/>
</dbReference>
<dbReference type="STRING" id="629741.GCWU000324_02536"/>
<evidence type="ECO:0000256" key="9">
    <source>
        <dbReference type="ARBA" id="ARBA00022881"/>
    </source>
</evidence>
<dbReference type="PROSITE" id="PS51192">
    <property type="entry name" value="HELICASE_ATP_BIND_1"/>
    <property type="match status" value="1"/>
</dbReference>
<keyword evidence="7" id="KW-0347">Helicase</keyword>
<gene>
    <name evidence="15 18" type="primary">mfd</name>
    <name evidence="18" type="ORF">GCWU000324_02536</name>
</gene>
<dbReference type="CDD" id="cd17991">
    <property type="entry name" value="DEXHc_TRCF"/>
    <property type="match status" value="1"/>
</dbReference>
<dbReference type="InterPro" id="IPR041471">
    <property type="entry name" value="UvrB_inter"/>
</dbReference>
<evidence type="ECO:0000256" key="8">
    <source>
        <dbReference type="ARBA" id="ARBA00022840"/>
    </source>
</evidence>
<dbReference type="PANTHER" id="PTHR24029">
    <property type="entry name" value="UVRABC SYSTEM PROTEIN B"/>
    <property type="match status" value="1"/>
</dbReference>
<evidence type="ECO:0000256" key="5">
    <source>
        <dbReference type="ARBA" id="ARBA00022769"/>
    </source>
</evidence>
<dbReference type="GO" id="GO:0005524">
    <property type="term" value="F:ATP binding"/>
    <property type="evidence" value="ECO:0007669"/>
    <property type="project" value="UniProtKB-UniRule"/>
</dbReference>
<dbReference type="Proteomes" id="UP000003009">
    <property type="component" value="Unassembled WGS sequence"/>
</dbReference>
<dbReference type="Pfam" id="PF02559">
    <property type="entry name" value="CarD_TRCF_RID"/>
    <property type="match status" value="1"/>
</dbReference>
<comment type="similarity">
    <text evidence="13 15">In the C-terminal section; belongs to the helicase family. RecG subfamily.</text>
</comment>
<dbReference type="InterPro" id="IPR005118">
    <property type="entry name" value="TRCF_C"/>
</dbReference>
<feature type="domain" description="Helicase C-terminal" evidence="17">
    <location>
        <begin position="809"/>
        <end position="961"/>
    </location>
</feature>
<evidence type="ECO:0000256" key="3">
    <source>
        <dbReference type="ARBA" id="ARBA00022741"/>
    </source>
</evidence>
<dbReference type="Gene3D" id="3.40.50.11140">
    <property type="match status" value="1"/>
</dbReference>
<dbReference type="InterPro" id="IPR001650">
    <property type="entry name" value="Helicase_C-like"/>
</dbReference>
<dbReference type="GO" id="GO:0004386">
    <property type="term" value="F:helicase activity"/>
    <property type="evidence" value="ECO:0007669"/>
    <property type="project" value="UniProtKB-KW"/>
</dbReference>
<dbReference type="PANTHER" id="PTHR24029:SF1">
    <property type="entry name" value="TRANSCRIPTION-REPAIR-COUPLING FACTOR"/>
    <property type="match status" value="1"/>
</dbReference>
<evidence type="ECO:0000256" key="2">
    <source>
        <dbReference type="ARBA" id="ARBA00022490"/>
    </source>
</evidence>
<comment type="function">
    <text evidence="15">Couples transcription and DNA repair by recognizing RNA polymerase (RNAP) stalled at DNA lesions. Mediates ATP-dependent release of RNAP and its truncated transcript from the DNA, and recruitment of nucleotide excision repair machinery to the damaged site.</text>
</comment>
<dbReference type="InterPro" id="IPR036101">
    <property type="entry name" value="CarD-like/TRCF_RID_sf"/>
</dbReference>
<evidence type="ECO:0000256" key="13">
    <source>
        <dbReference type="ARBA" id="ARBA00061399"/>
    </source>
</evidence>
<dbReference type="GeneID" id="84905607"/>
<dbReference type="InterPro" id="IPR003711">
    <property type="entry name" value="CarD-like/TRCF_RID"/>
</dbReference>
<dbReference type="SUPFAM" id="SSF52540">
    <property type="entry name" value="P-loop containing nucleoside triphosphate hydrolases"/>
    <property type="match status" value="4"/>
</dbReference>
<keyword evidence="8 15" id="KW-0067">ATP-binding</keyword>
<dbReference type="SMART" id="SM00982">
    <property type="entry name" value="TRCF"/>
    <property type="match status" value="1"/>
</dbReference>
<dbReference type="GO" id="GO:0016887">
    <property type="term" value="F:ATP hydrolysis activity"/>
    <property type="evidence" value="ECO:0007669"/>
    <property type="project" value="InterPro"/>
</dbReference>
<dbReference type="SMART" id="SM00487">
    <property type="entry name" value="DEXDc"/>
    <property type="match status" value="1"/>
</dbReference>
<dbReference type="GO" id="GO:0009380">
    <property type="term" value="C:excinuclease repair complex"/>
    <property type="evidence" value="ECO:0007669"/>
    <property type="project" value="InterPro"/>
</dbReference>
<dbReference type="SMART" id="SM01058">
    <property type="entry name" value="CarD_TRCF"/>
    <property type="match status" value="1"/>
</dbReference>
<keyword evidence="11 15" id="KW-0234">DNA repair</keyword>
<sequence length="1156" mass="127558">MTLPLPTPSAPRVRWLNLTAGSLPYFLTQNLPPETLKIVFTPDAETALRLQTAWQFFRPEDNALFLPDWETLPYERFSPHQDLVSERLSVLWQLKNGLADALFVPVATAMQRLAPAPFLLGRTFWLKTGQRLDIAALRQNLVEAGYSAVSNVVAGGEFAVRGGIVDLFPTGSDTPYRIDLFDDEIDSIKTFDPDSQRTIAPVSEIRLLPAHEFPTDDAAQKIFRSRFREEVNGNPNDAAVYKAVSNGQFGAGVEYYLPLFFEDGCATLFDYLGADALAVCVGDVHAEARRFEAEVKSRFQMAQGDETYPPLPPQHLYLAADQFSGCLKAYPQIHPELGGAAFALPNVAVNRQAEQPLQALQDFQTAFDGRILLTAESAGRRETMLGFFAQHGLKPKSVDGWQAFLQSKERLCITVTPLAYGFRLGQPVNNVGQIIESDIPAAADLSGSLKIAVITESDLYQYVAKSRSSTRRKKHAAVSDGLLRDLAEISIGDPVVHEEHGIGRYIGLVSMDLGGEAQEMMLLEYAGEAQLYVPVSQLHLISRYSGAAHENVQLHKLGSAAWSKAKRKAAEKARDTAAELLNLYARRAAQEGYKFQFDEEGYRAFADGFGYEETEDQAAAIAAVIADLTQARPMDRLVCGDVGFGKTEVALRAAFVAVMGGKQVAVLAPTTLLVEQHAQNFADRFADFPVKVAQLSRFNSSKETRAALAGMADGTVDIVIGTHKLVQDDISFKNLGLVIIDEEHRFGVRQKEQLKKLRANVDILTLTATPIPRTLSMALEGLRDFSLITTAPSRRLAVKTFVKPFSEGSVREAVLRELKRGGQVFFLHNEVDTIENMRERLETLLPEARIGVAHGQLRERELEQVMRDFLQQRFNVLLCSTIIETGIDIPNANTIIINRADKFGIAQLHQLRGRVGRSHHQAYAYLLTPEYISKDAEKRLDAIAAADELGAGFSLAMQDLEIRGAGEILGEGQSGEMVQVGFTLYTEMLKQAVRDLKKGRQPDLDAPLGVTTEIKLHSPALLPEGYCPDIHERLVLYKRLATCETEAQINAVHEELVDRFGLPEQPVTTLLESHRLRLAAKALGITAIDASSDALTLTFGKHTTVEPTDIILLMQSNKNYRMAGADKLRVSVVMEDVEARVRTVRAVLKQLSGKAA</sequence>
<comment type="subcellular location">
    <subcellularLocation>
        <location evidence="1 15">Cytoplasm</location>
    </subcellularLocation>
</comment>
<dbReference type="InterPro" id="IPR004576">
    <property type="entry name" value="Mfd"/>
</dbReference>
<evidence type="ECO:0000256" key="7">
    <source>
        <dbReference type="ARBA" id="ARBA00022806"/>
    </source>
</evidence>
<feature type="domain" description="Helicase ATP-binding" evidence="16">
    <location>
        <begin position="627"/>
        <end position="788"/>
    </location>
</feature>
<dbReference type="Gene3D" id="3.40.50.300">
    <property type="entry name" value="P-loop containing nucleotide triphosphate hydrolases"/>
    <property type="match status" value="2"/>
</dbReference>
<evidence type="ECO:0000313" key="18">
    <source>
        <dbReference type="EMBL" id="EEP66966.1"/>
    </source>
</evidence>
<name>C4GLG5_9NEIS</name>
<dbReference type="SUPFAM" id="SSF141259">
    <property type="entry name" value="CarD-like"/>
    <property type="match status" value="1"/>
</dbReference>
<dbReference type="OrthoDB" id="9804325at2"/>
<reference evidence="18" key="1">
    <citation type="submission" date="2009-04" db="EMBL/GenBank/DDBJ databases">
        <authorList>
            <person name="Weinstock G."/>
            <person name="Sodergren E."/>
            <person name="Clifton S."/>
            <person name="Fulton L."/>
            <person name="Fulton B."/>
            <person name="Courtney L."/>
            <person name="Fronick C."/>
            <person name="Harrison M."/>
            <person name="Strong C."/>
            <person name="Farmer C."/>
            <person name="Delahaunty K."/>
            <person name="Markovic C."/>
            <person name="Hall O."/>
            <person name="Minx P."/>
            <person name="Tomlinson C."/>
            <person name="Mitreva M."/>
            <person name="Nelson J."/>
            <person name="Hou S."/>
            <person name="Wollam A."/>
            <person name="Pepin K.H."/>
            <person name="Johnson M."/>
            <person name="Bhonagiri V."/>
            <person name="Nash W.E."/>
            <person name="Warren W."/>
            <person name="Chinwalla A."/>
            <person name="Mardis E.R."/>
            <person name="Wilson R.K."/>
        </authorList>
    </citation>
    <scope>NUCLEOTIDE SEQUENCE [LARGE SCALE GENOMIC DNA]</scope>
    <source>
        <strain evidence="18">ATCC 51147</strain>
    </source>
</reference>
<dbReference type="Pfam" id="PF03461">
    <property type="entry name" value="TRCF"/>
    <property type="match status" value="1"/>
</dbReference>
<evidence type="ECO:0000256" key="11">
    <source>
        <dbReference type="ARBA" id="ARBA00023204"/>
    </source>
</evidence>
<dbReference type="InterPro" id="IPR048635">
    <property type="entry name" value="MFD_D3"/>
</dbReference>
<dbReference type="HAMAP" id="MF_00969">
    <property type="entry name" value="TRCF"/>
    <property type="match status" value="1"/>
</dbReference>
<evidence type="ECO:0000313" key="19">
    <source>
        <dbReference type="Proteomes" id="UP000003009"/>
    </source>
</evidence>
<dbReference type="Pfam" id="PF00271">
    <property type="entry name" value="Helicase_C"/>
    <property type="match status" value="1"/>
</dbReference>
<keyword evidence="10 15" id="KW-0238">DNA-binding</keyword>
<keyword evidence="6 15" id="KW-0378">Hydrolase</keyword>
<dbReference type="Gene3D" id="3.30.2060.10">
    <property type="entry name" value="Penicillin-binding protein 1b domain"/>
    <property type="match status" value="1"/>
</dbReference>
<dbReference type="FunFam" id="3.40.50.300:FF:000300">
    <property type="entry name" value="Transcription-repair-coupling factor"/>
    <property type="match status" value="1"/>
</dbReference>
<dbReference type="EMBL" id="ACJW02000005">
    <property type="protein sequence ID" value="EEP66966.1"/>
    <property type="molecule type" value="Genomic_DNA"/>
</dbReference>
<evidence type="ECO:0000256" key="12">
    <source>
        <dbReference type="ARBA" id="ARBA00061104"/>
    </source>
</evidence>
<dbReference type="HOGENOM" id="CLU_005122_0_3_4"/>
<dbReference type="GO" id="GO:0000716">
    <property type="term" value="P:transcription-coupled nucleotide-excision repair, DNA damage recognition"/>
    <property type="evidence" value="ECO:0007669"/>
    <property type="project" value="UniProtKB-UniRule"/>
</dbReference>
<evidence type="ECO:0000256" key="10">
    <source>
        <dbReference type="ARBA" id="ARBA00023125"/>
    </source>
</evidence>
<keyword evidence="3 15" id="KW-0547">Nucleotide-binding</keyword>
<dbReference type="InterPro" id="IPR014001">
    <property type="entry name" value="Helicase_ATP-bd"/>
</dbReference>
<dbReference type="SUPFAM" id="SSF143517">
    <property type="entry name" value="TRCF domain-like"/>
    <property type="match status" value="1"/>
</dbReference>
<dbReference type="Gene3D" id="2.40.10.170">
    <property type="match status" value="1"/>
</dbReference>
<keyword evidence="2 15" id="KW-0963">Cytoplasm</keyword>
<comment type="similarity">
    <text evidence="12 15">In the N-terminal section; belongs to the UvrB family.</text>
</comment>
<dbReference type="Pfam" id="PF17757">
    <property type="entry name" value="UvrB_inter"/>
    <property type="match status" value="1"/>
</dbReference>
<comment type="caution">
    <text evidence="18">The sequence shown here is derived from an EMBL/GenBank/DDBJ whole genome shotgun (WGS) entry which is preliminary data.</text>
</comment>
<dbReference type="GO" id="GO:0003684">
    <property type="term" value="F:damaged DNA binding"/>
    <property type="evidence" value="ECO:0007669"/>
    <property type="project" value="InterPro"/>
</dbReference>
<dbReference type="PROSITE" id="PS51194">
    <property type="entry name" value="HELICASE_CTER"/>
    <property type="match status" value="1"/>
</dbReference>
<dbReference type="InterPro" id="IPR027417">
    <property type="entry name" value="P-loop_NTPase"/>
</dbReference>